<dbReference type="Proteomes" id="UP000285710">
    <property type="component" value="Unassembled WGS sequence"/>
</dbReference>
<dbReference type="EMBL" id="SAUX01000001">
    <property type="protein sequence ID" value="RWR32685.1"/>
    <property type="molecule type" value="Genomic_DNA"/>
</dbReference>
<dbReference type="PIRSF" id="PIRSF012641">
    <property type="entry name" value="UCP012641"/>
    <property type="match status" value="1"/>
</dbReference>
<dbReference type="EMBL" id="SAUW01000002">
    <property type="protein sequence ID" value="RWR14854.1"/>
    <property type="molecule type" value="Genomic_DNA"/>
</dbReference>
<dbReference type="Proteomes" id="UP000285295">
    <property type="component" value="Unassembled WGS sequence"/>
</dbReference>
<name>A0A443J2Z8_9RHOB</name>
<accession>A0A443KIT4</accession>
<accession>A0A443J2Z8</accession>
<dbReference type="InterPro" id="IPR011201">
    <property type="entry name" value="Zinc-ribbon_6_bact"/>
</dbReference>
<organism evidence="2 7">
    <name type="scientific">Paenirhodobacter populi</name>
    <dbReference type="NCBI Taxonomy" id="2306993"/>
    <lineage>
        <taxon>Bacteria</taxon>
        <taxon>Pseudomonadati</taxon>
        <taxon>Pseudomonadota</taxon>
        <taxon>Alphaproteobacteria</taxon>
        <taxon>Rhodobacterales</taxon>
        <taxon>Rhodobacter group</taxon>
        <taxon>Paenirhodobacter</taxon>
    </lineage>
</organism>
<dbReference type="EMBL" id="SAUZ01000002">
    <property type="protein sequence ID" value="RWR23944.1"/>
    <property type="molecule type" value="Genomic_DNA"/>
</dbReference>
<dbReference type="Pfam" id="PF10005">
    <property type="entry name" value="Zn_ribbon_DZR_6"/>
    <property type="match status" value="1"/>
</dbReference>
<evidence type="ECO:0000313" key="7">
    <source>
        <dbReference type="Proteomes" id="UP000285710"/>
    </source>
</evidence>
<protein>
    <recommendedName>
        <fullName evidence="1">Zinc-ribbon domain-containing protein</fullName>
    </recommendedName>
</protein>
<comment type="caution">
    <text evidence="2">The sequence shown here is derived from an EMBL/GenBank/DDBJ whole genome shotgun (WGS) entry which is preliminary data.</text>
</comment>
<dbReference type="Gene3D" id="3.40.390.70">
    <property type="match status" value="1"/>
</dbReference>
<dbReference type="RefSeq" id="WP_128181045.1">
    <property type="nucleotide sequence ID" value="NZ_JBHRSO010000011.1"/>
</dbReference>
<evidence type="ECO:0000313" key="2">
    <source>
        <dbReference type="EMBL" id="RWR14854.1"/>
    </source>
</evidence>
<dbReference type="Pfam" id="PF15887">
    <property type="entry name" value="Peptidase_Mx"/>
    <property type="match status" value="1"/>
</dbReference>
<dbReference type="AlphaFoldDB" id="A0A443J2Z8"/>
<gene>
    <name evidence="3" type="ORF">D2T30_02180</name>
    <name evidence="4" type="ORF">D2T31_01540</name>
    <name evidence="2" type="ORF">D2T33_02575</name>
</gene>
<feature type="domain" description="Zinc-ribbon" evidence="1">
    <location>
        <begin position="3"/>
        <end position="106"/>
    </location>
</feature>
<evidence type="ECO:0000313" key="4">
    <source>
        <dbReference type="EMBL" id="RWR32685.1"/>
    </source>
</evidence>
<sequence length="375" mass="42203">MKLFQCQCCGQVLHFENTECLRCGRKLGYAPEKDEMIAVEPDGPVWSAALPDGSLPGTMPGPDRWRFCKNWELSACNWMVPATKEDAHDEYCLACRHNRTVPDLSDPGNMEKWLKIEAAKRRLIYTLIHLGLPMPVAGDGHPEPLVFDFLADPPDAAQRVLTGHADGVVTIALTEADDAIREKMRTEMGENYRTLLGHFRHEVGHYYWDILVRDGGALEPFREMFGDERADYGQALQNHYLNGAPPDWPLHFVSSYATMHPWEDWAETWAHYLHMIDTLETAAAFGMHIDPDIDDEGEMSADIDFDPYRVRKAERLIAAWMPLTVALNALNRSMGQSDSYPFALPLPVQEKLGFVHRLVSSVRTGGVATPAQAAQ</sequence>
<accession>A0A443JTV4</accession>
<evidence type="ECO:0000313" key="3">
    <source>
        <dbReference type="EMBL" id="RWR23944.1"/>
    </source>
</evidence>
<reference evidence="5 6" key="1">
    <citation type="submission" date="2019-01" db="EMBL/GenBank/DDBJ databases">
        <title>Sinorhodobacter populi sp. nov. isolated from the symptomatic bark tissue of Populus euramericana canker.</title>
        <authorList>
            <person name="Xu G."/>
        </authorList>
    </citation>
    <scope>NUCLEOTIDE SEQUENCE [LARGE SCALE GENOMIC DNA]</scope>
    <source>
        <strain evidence="2 7">2D-5</strain>
        <strain evidence="4 6">D19-10-3-21</strain>
        <strain evidence="3 5">SK2B-1</strain>
    </source>
</reference>
<proteinExistence type="predicted"/>
<dbReference type="Proteomes" id="UP000284476">
    <property type="component" value="Unassembled WGS sequence"/>
</dbReference>
<evidence type="ECO:0000259" key="1">
    <source>
        <dbReference type="Pfam" id="PF10005"/>
    </source>
</evidence>
<dbReference type="InterPro" id="IPR031321">
    <property type="entry name" value="UCP012641"/>
</dbReference>
<evidence type="ECO:0000313" key="6">
    <source>
        <dbReference type="Proteomes" id="UP000285295"/>
    </source>
</evidence>
<dbReference type="OrthoDB" id="256753at2"/>
<evidence type="ECO:0000313" key="5">
    <source>
        <dbReference type="Proteomes" id="UP000284476"/>
    </source>
</evidence>
<keyword evidence="7" id="KW-1185">Reference proteome</keyword>
<reference evidence="5 6" key="2">
    <citation type="submission" date="2019-01" db="EMBL/GenBank/DDBJ databases">
        <authorList>
            <person name="Li Y."/>
        </authorList>
    </citation>
    <scope>NUCLEOTIDE SEQUENCE [LARGE SCALE GENOMIC DNA]</scope>
    <source>
        <strain evidence="2 7">2D-5</strain>
        <strain evidence="4 6">D19-10-3-21</strain>
        <strain evidence="3 5">SK2B-1</strain>
    </source>
</reference>